<dbReference type="OrthoDB" id="274947at2759"/>
<protein>
    <submittedName>
        <fullName evidence="1">Uncharacterized protein</fullName>
    </submittedName>
</protein>
<sequence>MASGPAFHDLSNDAIKGMVPSEALQKHLENAQLAHRLCVAKALKAEEPPVEKCALTWGEVLIRYQAWAEYRPPFQDSVAQAKYTKYWTKKRQAEDDKNPFK</sequence>
<evidence type="ECO:0000313" key="2">
    <source>
        <dbReference type="Proteomes" id="UP000192257"/>
    </source>
</evidence>
<name>A0A1X0NF37_9TRYP</name>
<dbReference type="AlphaFoldDB" id="A0A1X0NF37"/>
<evidence type="ECO:0000313" key="1">
    <source>
        <dbReference type="EMBL" id="ORC82976.1"/>
    </source>
</evidence>
<keyword evidence="2" id="KW-1185">Reference proteome</keyword>
<dbReference type="EMBL" id="NBCO01000079">
    <property type="protein sequence ID" value="ORC82976.1"/>
    <property type="molecule type" value="Genomic_DNA"/>
</dbReference>
<dbReference type="STRING" id="67003.A0A1X0NF37"/>
<dbReference type="VEuPathDB" id="TriTrypDB:TM35_000791020"/>
<reference evidence="1 2" key="1">
    <citation type="submission" date="2017-03" db="EMBL/GenBank/DDBJ databases">
        <title>An alternative strategy for trypanosome survival in the mammalian bloodstream revealed through genome and transcriptome analysis of the ubiquitous bovine parasite Trypanosoma (Megatrypanum) theileri.</title>
        <authorList>
            <person name="Kelly S."/>
            <person name="Ivens A."/>
            <person name="Mott A."/>
            <person name="O'Neill E."/>
            <person name="Emms D."/>
            <person name="Macleod O."/>
            <person name="Voorheis P."/>
            <person name="Matthews J."/>
            <person name="Matthews K."/>
            <person name="Carrington M."/>
        </authorList>
    </citation>
    <scope>NUCLEOTIDE SEQUENCE [LARGE SCALE GENOMIC DNA]</scope>
    <source>
        <strain evidence="1">Edinburgh</strain>
    </source>
</reference>
<proteinExistence type="predicted"/>
<dbReference type="GeneID" id="39991129"/>
<dbReference type="RefSeq" id="XP_028877343.1">
    <property type="nucleotide sequence ID" value="XM_029031349.1"/>
</dbReference>
<organism evidence="1 2">
    <name type="scientific">Trypanosoma theileri</name>
    <dbReference type="NCBI Taxonomy" id="67003"/>
    <lineage>
        <taxon>Eukaryota</taxon>
        <taxon>Discoba</taxon>
        <taxon>Euglenozoa</taxon>
        <taxon>Kinetoplastea</taxon>
        <taxon>Metakinetoplastina</taxon>
        <taxon>Trypanosomatida</taxon>
        <taxon>Trypanosomatidae</taxon>
        <taxon>Trypanosoma</taxon>
    </lineage>
</organism>
<gene>
    <name evidence="1" type="ORF">TM35_000791020</name>
</gene>
<accession>A0A1X0NF37</accession>
<dbReference type="Proteomes" id="UP000192257">
    <property type="component" value="Unassembled WGS sequence"/>
</dbReference>
<comment type="caution">
    <text evidence="1">The sequence shown here is derived from an EMBL/GenBank/DDBJ whole genome shotgun (WGS) entry which is preliminary data.</text>
</comment>